<reference evidence="2" key="1">
    <citation type="journal article" date="2023" name="PLoS Negl. Trop. Dis.">
        <title>A genome sequence for Biomphalaria pfeifferi, the major vector snail for the human-infecting parasite Schistosoma mansoni.</title>
        <authorList>
            <person name="Bu L."/>
            <person name="Lu L."/>
            <person name="Laidemitt M.R."/>
            <person name="Zhang S.M."/>
            <person name="Mutuku M."/>
            <person name="Mkoji G."/>
            <person name="Steinauer M."/>
            <person name="Loker E.S."/>
        </authorList>
    </citation>
    <scope>NUCLEOTIDE SEQUENCE</scope>
    <source>
        <strain evidence="2">KasaAsao</strain>
    </source>
</reference>
<gene>
    <name evidence="2" type="ORF">Bpfe_027512</name>
</gene>
<feature type="transmembrane region" description="Helical" evidence="1">
    <location>
        <begin position="33"/>
        <end position="55"/>
    </location>
</feature>
<evidence type="ECO:0000313" key="2">
    <source>
        <dbReference type="EMBL" id="KAK0043079.1"/>
    </source>
</evidence>
<dbReference type="AlphaFoldDB" id="A0AAD8AV86"/>
<reference evidence="2" key="2">
    <citation type="submission" date="2023-04" db="EMBL/GenBank/DDBJ databases">
        <authorList>
            <person name="Bu L."/>
            <person name="Lu L."/>
            <person name="Laidemitt M.R."/>
            <person name="Zhang S.M."/>
            <person name="Mutuku M."/>
            <person name="Mkoji G."/>
            <person name="Steinauer M."/>
            <person name="Loker E.S."/>
        </authorList>
    </citation>
    <scope>NUCLEOTIDE SEQUENCE</scope>
    <source>
        <strain evidence="2">KasaAsao</strain>
        <tissue evidence="2">Whole Snail</tissue>
    </source>
</reference>
<evidence type="ECO:0000313" key="3">
    <source>
        <dbReference type="Proteomes" id="UP001233172"/>
    </source>
</evidence>
<protein>
    <submittedName>
        <fullName evidence="2">Uncharacterized protein</fullName>
    </submittedName>
</protein>
<keyword evidence="1" id="KW-0812">Transmembrane</keyword>
<evidence type="ECO:0000256" key="1">
    <source>
        <dbReference type="SAM" id="Phobius"/>
    </source>
</evidence>
<dbReference type="EMBL" id="JASAOG010000225">
    <property type="protein sequence ID" value="KAK0043079.1"/>
    <property type="molecule type" value="Genomic_DNA"/>
</dbReference>
<proteinExistence type="predicted"/>
<feature type="transmembrane region" description="Helical" evidence="1">
    <location>
        <begin position="7"/>
        <end position="27"/>
    </location>
</feature>
<name>A0AAD8AV86_BIOPF</name>
<dbReference type="Proteomes" id="UP001233172">
    <property type="component" value="Unassembled WGS sequence"/>
</dbReference>
<comment type="caution">
    <text evidence="2">The sequence shown here is derived from an EMBL/GenBank/DDBJ whole genome shotgun (WGS) entry which is preliminary data.</text>
</comment>
<keyword evidence="1" id="KW-1133">Transmembrane helix</keyword>
<accession>A0AAD8AV86</accession>
<organism evidence="2 3">
    <name type="scientific">Biomphalaria pfeifferi</name>
    <name type="common">Bloodfluke planorb</name>
    <name type="synonym">Freshwater snail</name>
    <dbReference type="NCBI Taxonomy" id="112525"/>
    <lineage>
        <taxon>Eukaryota</taxon>
        <taxon>Metazoa</taxon>
        <taxon>Spiralia</taxon>
        <taxon>Lophotrochozoa</taxon>
        <taxon>Mollusca</taxon>
        <taxon>Gastropoda</taxon>
        <taxon>Heterobranchia</taxon>
        <taxon>Euthyneura</taxon>
        <taxon>Panpulmonata</taxon>
        <taxon>Hygrophila</taxon>
        <taxon>Lymnaeoidea</taxon>
        <taxon>Planorbidae</taxon>
        <taxon>Biomphalaria</taxon>
    </lineage>
</organism>
<keyword evidence="3" id="KW-1185">Reference proteome</keyword>
<keyword evidence="1" id="KW-0472">Membrane</keyword>
<sequence length="71" mass="8089">MVQTTKPLFYVLSLPKMSLTLLNGGLIEASPAVIYPTLTGFDMVALTFCFFHRLWTSFKEVFSSWSLMFCL</sequence>